<dbReference type="InterPro" id="IPR004574">
    <property type="entry name" value="Alkb"/>
</dbReference>
<evidence type="ECO:0000313" key="10">
    <source>
        <dbReference type="Proteomes" id="UP000005239"/>
    </source>
</evidence>
<feature type="region of interest" description="Disordered" evidence="8">
    <location>
        <begin position="639"/>
        <end position="660"/>
    </location>
</feature>
<feature type="binding site" evidence="7">
    <location>
        <position position="272"/>
    </location>
    <ligand>
        <name>Fe cation</name>
        <dbReference type="ChEBI" id="CHEBI:24875"/>
        <note>catalytic</note>
    </ligand>
</feature>
<dbReference type="Proteomes" id="UP000005239">
    <property type="component" value="Unassembled WGS sequence"/>
</dbReference>
<keyword evidence="1 7" id="KW-0479">Metal-binding</keyword>
<feature type="compositionally biased region" description="Basic and acidic residues" evidence="8">
    <location>
        <begin position="1003"/>
        <end position="1030"/>
    </location>
</feature>
<gene>
    <name evidence="9" type="primary">WBGene00277626</name>
</gene>
<evidence type="ECO:0000256" key="5">
    <source>
        <dbReference type="ARBA" id="ARBA00023004"/>
    </source>
</evidence>
<keyword evidence="3" id="KW-0223">Dioxygenase</keyword>
<feature type="region of interest" description="Disordered" evidence="8">
    <location>
        <begin position="448"/>
        <end position="469"/>
    </location>
</feature>
<dbReference type="GO" id="GO:0005634">
    <property type="term" value="C:nucleus"/>
    <property type="evidence" value="ECO:0000318"/>
    <property type="project" value="GO_Central"/>
</dbReference>
<evidence type="ECO:0000256" key="1">
    <source>
        <dbReference type="ARBA" id="ARBA00022723"/>
    </source>
</evidence>
<dbReference type="PANTHER" id="PTHR16557:SF2">
    <property type="entry name" value="NUCLEIC ACID DIOXYGENASE ALKBH1"/>
    <property type="match status" value="1"/>
</dbReference>
<evidence type="ECO:0000313" key="9">
    <source>
        <dbReference type="EnsemblMetazoa" id="PPA39257.1"/>
    </source>
</evidence>
<feature type="compositionally biased region" description="Basic and acidic residues" evidence="8">
    <location>
        <begin position="715"/>
        <end position="726"/>
    </location>
</feature>
<dbReference type="Gene3D" id="2.10.110.10">
    <property type="entry name" value="Cysteine Rich Protein"/>
    <property type="match status" value="2"/>
</dbReference>
<keyword evidence="6" id="KW-0440">LIM domain</keyword>
<feature type="region of interest" description="Disordered" evidence="8">
    <location>
        <begin position="683"/>
        <end position="756"/>
    </location>
</feature>
<dbReference type="PROSITE" id="PS51471">
    <property type="entry name" value="FE2OG_OXY"/>
    <property type="match status" value="1"/>
</dbReference>
<feature type="region of interest" description="Disordered" evidence="8">
    <location>
        <begin position="1069"/>
        <end position="1097"/>
    </location>
</feature>
<comment type="cofactor">
    <cofactor evidence="7">
        <name>Fe(2+)</name>
        <dbReference type="ChEBI" id="CHEBI:29033"/>
    </cofactor>
    <text evidence="7">Binds 1 Fe(2+) ion per subunit.</text>
</comment>
<feature type="compositionally biased region" description="Basic and acidic residues" evidence="8">
    <location>
        <begin position="743"/>
        <end position="756"/>
    </location>
</feature>
<dbReference type="InterPro" id="IPR005123">
    <property type="entry name" value="Oxoglu/Fe-dep_dioxygenase_dom"/>
</dbReference>
<dbReference type="InterPro" id="IPR001781">
    <property type="entry name" value="Znf_LIM"/>
</dbReference>
<name>A0A2A6BDY0_PRIPA</name>
<feature type="region of interest" description="Disordered" evidence="8">
    <location>
        <begin position="987"/>
        <end position="1039"/>
    </location>
</feature>
<dbReference type="GO" id="GO:0035515">
    <property type="term" value="F:oxidative RNA demethylase activity"/>
    <property type="evidence" value="ECO:0000318"/>
    <property type="project" value="GO_Central"/>
</dbReference>
<protein>
    <submittedName>
        <fullName evidence="9">LIM domain containing protein</fullName>
    </submittedName>
</protein>
<dbReference type="AlphaFoldDB" id="A0A2A6BDY0"/>
<feature type="compositionally biased region" description="Basic and acidic residues" evidence="8">
    <location>
        <begin position="688"/>
        <end position="707"/>
    </location>
</feature>
<reference evidence="10" key="1">
    <citation type="journal article" date="2008" name="Nat. Genet.">
        <title>The Pristionchus pacificus genome provides a unique perspective on nematode lifestyle and parasitism.</title>
        <authorList>
            <person name="Dieterich C."/>
            <person name="Clifton S.W."/>
            <person name="Schuster L.N."/>
            <person name="Chinwalla A."/>
            <person name="Delehaunty K."/>
            <person name="Dinkelacker I."/>
            <person name="Fulton L."/>
            <person name="Fulton R."/>
            <person name="Godfrey J."/>
            <person name="Minx P."/>
            <person name="Mitreva M."/>
            <person name="Roeseler W."/>
            <person name="Tian H."/>
            <person name="Witte H."/>
            <person name="Yang S.P."/>
            <person name="Wilson R.K."/>
            <person name="Sommer R.J."/>
        </authorList>
    </citation>
    <scope>NUCLEOTIDE SEQUENCE [LARGE SCALE GENOMIC DNA]</scope>
    <source>
        <strain evidence="10">PS312</strain>
    </source>
</reference>
<evidence type="ECO:0000256" key="8">
    <source>
        <dbReference type="SAM" id="MobiDB-lite"/>
    </source>
</evidence>
<dbReference type="CDD" id="cd09358">
    <property type="entry name" value="LIM_Mical_like"/>
    <property type="match status" value="1"/>
</dbReference>
<evidence type="ECO:0000256" key="2">
    <source>
        <dbReference type="ARBA" id="ARBA00022833"/>
    </source>
</evidence>
<organism evidence="9 10">
    <name type="scientific">Pristionchus pacificus</name>
    <name type="common">Parasitic nematode worm</name>
    <dbReference type="NCBI Taxonomy" id="54126"/>
    <lineage>
        <taxon>Eukaryota</taxon>
        <taxon>Metazoa</taxon>
        <taxon>Ecdysozoa</taxon>
        <taxon>Nematoda</taxon>
        <taxon>Chromadorea</taxon>
        <taxon>Rhabditida</taxon>
        <taxon>Rhabditina</taxon>
        <taxon>Diplogasteromorpha</taxon>
        <taxon>Diplogasteroidea</taxon>
        <taxon>Neodiplogasteridae</taxon>
        <taxon>Pristionchus</taxon>
    </lineage>
</organism>
<dbReference type="Pfam" id="PF13532">
    <property type="entry name" value="2OG-FeII_Oxy_2"/>
    <property type="match status" value="1"/>
</dbReference>
<evidence type="ECO:0000256" key="7">
    <source>
        <dbReference type="PIRSR" id="PIRSR604574-2"/>
    </source>
</evidence>
<keyword evidence="10" id="KW-1185">Reference proteome</keyword>
<feature type="binding site" evidence="7">
    <location>
        <position position="270"/>
    </location>
    <ligand>
        <name>Fe cation</name>
        <dbReference type="ChEBI" id="CHEBI:24875"/>
        <note>catalytic</note>
    </ligand>
</feature>
<dbReference type="GO" id="GO:0005737">
    <property type="term" value="C:cytoplasm"/>
    <property type="evidence" value="ECO:0000318"/>
    <property type="project" value="GO_Central"/>
</dbReference>
<dbReference type="Gene3D" id="2.60.120.590">
    <property type="entry name" value="Alpha-ketoglutarate-dependent dioxygenase AlkB-like"/>
    <property type="match status" value="1"/>
</dbReference>
<dbReference type="EnsemblMetazoa" id="PPA39257.1">
    <property type="protein sequence ID" value="PPA39257.1"/>
    <property type="gene ID" value="WBGene00277626"/>
</dbReference>
<dbReference type="InterPro" id="IPR037151">
    <property type="entry name" value="AlkB-like_sf"/>
</dbReference>
<reference evidence="9" key="2">
    <citation type="submission" date="2022-06" db="UniProtKB">
        <authorList>
            <consortium name="EnsemblMetazoa"/>
        </authorList>
    </citation>
    <scope>IDENTIFICATION</scope>
    <source>
        <strain evidence="9">PS312</strain>
    </source>
</reference>
<dbReference type="Pfam" id="PF00412">
    <property type="entry name" value="LIM"/>
    <property type="match status" value="2"/>
</dbReference>
<dbReference type="GO" id="GO:0035516">
    <property type="term" value="F:broad specificity oxidative DNA demethylase activity"/>
    <property type="evidence" value="ECO:0000318"/>
    <property type="project" value="GO_Central"/>
</dbReference>
<proteinExistence type="predicted"/>
<dbReference type="SUPFAM" id="SSF57716">
    <property type="entry name" value="Glucocorticoid receptor-like (DNA-binding domain)"/>
    <property type="match status" value="2"/>
</dbReference>
<evidence type="ECO:0000256" key="3">
    <source>
        <dbReference type="ARBA" id="ARBA00022964"/>
    </source>
</evidence>
<dbReference type="PROSITE" id="PS00478">
    <property type="entry name" value="LIM_DOMAIN_1"/>
    <property type="match status" value="2"/>
</dbReference>
<feature type="region of interest" description="Disordered" evidence="8">
    <location>
        <begin position="52"/>
        <end position="91"/>
    </location>
</feature>
<keyword evidence="5 7" id="KW-0408">Iron</keyword>
<feature type="binding site" evidence="7">
    <location>
        <position position="326"/>
    </location>
    <ligand>
        <name>Fe cation</name>
        <dbReference type="ChEBI" id="CHEBI:24875"/>
        <note>catalytic</note>
    </ligand>
</feature>
<sequence>MLSYELNLIITKKASVLILGVVVGANVVSNTNRNWTRERLIYFVDTNKDMTRDSHSMATKQKNREDRSRSPIPPLPSSSTSSDHYSNPDDAKDTVFRRAFKYYKKRNPRPDLSKVLEPRLMEGRSIDSSIAISDESISSLGLRPLSEWKVITFPDRIGLYILPDLLTNCGHIDWMRRGIKYSMDGNNKTNIALHSDKPFSLLDDYRSLRWTTLGVQYDWATKEYPSSGLPLPFELTSLASIVVSSLGLGDIKADTTIVNYYPQKSTLSSHVDRSERTYSIPLVSLSVGRPGIYLTGGTDLNDPVIPLLLQSGDVLVMDGDQRLVYHAVPSILPPGEKNGPLDEIEENDENDEWEKRLIKYSKDCRINFTSVNQSIMSDEEDPYAVSSDSEDEKPRKKIEIGAKVDLSSLKKGLTETKEVTSVAKEELEALVGKKEELEKMKKDFEQGTVKKEDEEGEENEVKKAAKEERDKLTQISKEKYSKFKDKFENIESTMGESLEERLKSLANEKELELIEKGQLKSAKERFEKGDSDRVIEKEKIEVARTDEDKKRILSTFNRVAQKDMTADEAPKECAICSKTVYPVERVFVNKKLYHKDCFKCETCAKKLTATNYNCHEGAILCKVHFMAKKHPEMAANLDPANTEEDEREEDDEAFAVSSKPKKLAGDVVRSGVTTTEEELAALRGLGGKKKEEWQKEATETEKADKSTFDASAEIGEGRVKANKERFLTGGANEEEEEEEEGERDPNIVRGDKKTKKEELHFEQVGDIKNKWKTGGVETAEQKEAEGKAELEALKAGGVSVKERFQEGKEAGGDVKKWDRSMLDTSSAAEARKSFIEGTAFDSTKEEGKAKGDMEELQFSKLKDFKERFEAAGQVESKEELERLAIDVAIDLGNLKTAFLKSDEMSPEERAALKKKEIEAEFIRYKLARKAAVQRANEAGEEASVSTAGVGDIKGVFDSGEAFKGGAGEKGSLDVDVKMAGKAREKFQQIDAAGANPVMPGQNKKTEPSKWDKKETSTAEVINRRVEKENTPQDDDEDAFDVKNLMNKFKNIGNEEGKKIDTETRAELEALKSGAKDAKSRFEKGDDEKEKDDEKKKAMQEEFDRLRIEREEAKKKLEEELLEEEKNRGGDKEEVGVAAAHASKMAAKWEKINAKEAKKAEKSKMPEKKGTKWSQCDSPRCPLCSDRVYSAEMIHCFGKPFHSKCFRCSTCKQALRMISARTDGLNLFCQRHSNNTGLSRCQA</sequence>
<feature type="compositionally biased region" description="Acidic residues" evidence="8">
    <location>
        <begin position="732"/>
        <end position="742"/>
    </location>
</feature>
<dbReference type="SUPFAM" id="SSF51197">
    <property type="entry name" value="Clavaminate synthase-like"/>
    <property type="match status" value="1"/>
</dbReference>
<dbReference type="GO" id="GO:0035513">
    <property type="term" value="P:oxidative RNA demethylation"/>
    <property type="evidence" value="ECO:0000318"/>
    <property type="project" value="GO_Central"/>
</dbReference>
<keyword evidence="2" id="KW-0862">Zinc</keyword>
<dbReference type="PROSITE" id="PS50023">
    <property type="entry name" value="LIM_DOMAIN_2"/>
    <property type="match status" value="2"/>
</dbReference>
<dbReference type="PANTHER" id="PTHR16557">
    <property type="entry name" value="ALKYLATED DNA REPAIR PROTEIN ALKB-RELATED"/>
    <property type="match status" value="1"/>
</dbReference>
<dbReference type="SMART" id="SM00132">
    <property type="entry name" value="LIM"/>
    <property type="match status" value="2"/>
</dbReference>
<evidence type="ECO:0000256" key="4">
    <source>
        <dbReference type="ARBA" id="ARBA00023002"/>
    </source>
</evidence>
<dbReference type="GO" id="GO:0008198">
    <property type="term" value="F:ferrous iron binding"/>
    <property type="evidence" value="ECO:0000318"/>
    <property type="project" value="GO_Central"/>
</dbReference>
<accession>A0A2A6BDY0</accession>
<dbReference type="InterPro" id="IPR027450">
    <property type="entry name" value="AlkB-like"/>
</dbReference>
<evidence type="ECO:0000256" key="6">
    <source>
        <dbReference type="ARBA" id="ARBA00023038"/>
    </source>
</evidence>
<feature type="compositionally biased region" description="Acidic residues" evidence="8">
    <location>
        <begin position="641"/>
        <end position="653"/>
    </location>
</feature>
<accession>A0A8R1USJ9</accession>
<keyword evidence="4" id="KW-0560">Oxidoreductase</keyword>